<dbReference type="GO" id="GO:0005576">
    <property type="term" value="C:extracellular region"/>
    <property type="evidence" value="ECO:0007669"/>
    <property type="project" value="InterPro"/>
</dbReference>
<reference evidence="1" key="1">
    <citation type="submission" date="2023-04" db="EMBL/GenBank/DDBJ databases">
        <title>Phytophthora lilii NBRC 32176.</title>
        <authorList>
            <person name="Ichikawa N."/>
            <person name="Sato H."/>
            <person name="Tonouchi N."/>
        </authorList>
    </citation>
    <scope>NUCLEOTIDE SEQUENCE</scope>
    <source>
        <strain evidence="1">NBRC 32176</strain>
    </source>
</reference>
<dbReference type="Proteomes" id="UP001165083">
    <property type="component" value="Unassembled WGS sequence"/>
</dbReference>
<keyword evidence="2" id="KW-1185">Reference proteome</keyword>
<name>A0A9W6WT59_9STRA</name>
<dbReference type="SMART" id="SM01187">
    <property type="entry name" value="Elicitin"/>
    <property type="match status" value="2"/>
</dbReference>
<accession>A0A9W6WT59</accession>
<dbReference type="InterPro" id="IPR002200">
    <property type="entry name" value="Elicitin"/>
</dbReference>
<evidence type="ECO:0000313" key="2">
    <source>
        <dbReference type="Proteomes" id="UP001165083"/>
    </source>
</evidence>
<organism evidence="1 2">
    <name type="scientific">Phytophthora lilii</name>
    <dbReference type="NCBI Taxonomy" id="2077276"/>
    <lineage>
        <taxon>Eukaryota</taxon>
        <taxon>Sar</taxon>
        <taxon>Stramenopiles</taxon>
        <taxon>Oomycota</taxon>
        <taxon>Peronosporomycetes</taxon>
        <taxon>Peronosporales</taxon>
        <taxon>Peronosporaceae</taxon>
        <taxon>Phytophthora</taxon>
    </lineage>
</organism>
<proteinExistence type="predicted"/>
<dbReference type="OrthoDB" id="110760at2759"/>
<dbReference type="EMBL" id="BSXW01000253">
    <property type="protein sequence ID" value="GMF16509.1"/>
    <property type="molecule type" value="Genomic_DNA"/>
</dbReference>
<comment type="caution">
    <text evidence="1">The sequence shown here is derived from an EMBL/GenBank/DDBJ whole genome shotgun (WGS) entry which is preliminary data.</text>
</comment>
<sequence length="354" mass="37374">MTSASSSAPSPAATNSTTSCTTSQISSIVSLYTDAAKSSSCAPDSTTTSYSVYVFTKFASSCASQLKTLAGDLSNCYYDYEISNKKASLQTIARSANYISTTVFLSTTTASSGADTSRQLGFSVALITFVAKSLLLARTHWKVSATLFERSLQMSLIMQRLSLLVLVTILTNVISVAAWSSASSSSSSESVNASSWTPSTRNCSTQEITIMRKLYVGVAANTACASGSTVDKNEIYVSSECTSMCLPVLENLEEALPDCYYFLTGYENSNKKWDAYSSLAQCDQWIVPAPVWVRFHSNKTISVPTPSSASGSAIMDDISAPSASGSEMVGSTSSSSTVRGSWLVAMVVAALAAP</sequence>
<evidence type="ECO:0000313" key="1">
    <source>
        <dbReference type="EMBL" id="GMF16509.1"/>
    </source>
</evidence>
<protein>
    <submittedName>
        <fullName evidence="1">Unnamed protein product</fullName>
    </submittedName>
</protein>
<gene>
    <name evidence="1" type="ORF">Plil01_000589400</name>
</gene>
<dbReference type="AlphaFoldDB" id="A0A9W6WT59"/>